<gene>
    <name evidence="2" type="ORF">ACFOLH_02340</name>
</gene>
<dbReference type="RefSeq" id="WP_376983532.1">
    <property type="nucleotide sequence ID" value="NZ_JBHRWW010000001.1"/>
</dbReference>
<sequence>MTTTPGGRPPSPWTGSHHEDQHRWQLEQVTTLADAVEELRRLAEELRVAETAGWRLAQPVSRGRLVAARASRRTRTEPAPPVAGPAGAPVLPPWRLRVVDEPPLAGDVVLDLAAPAAAQTPVVADDGDGWRQVGGPPWPSVRLQEVLGRLGDVPSGRRWGLAPARVGPVVDVVADGSALRVHALREGRLVRTVEVLSFLHAADRSTSLGQAAAAYQRLAAAAGAMAAAGGRLVGTEDGLLHVGYDA</sequence>
<reference evidence="3" key="1">
    <citation type="journal article" date="2019" name="Int. J. Syst. Evol. Microbiol.">
        <title>The Global Catalogue of Microorganisms (GCM) 10K type strain sequencing project: providing services to taxonomists for standard genome sequencing and annotation.</title>
        <authorList>
            <consortium name="The Broad Institute Genomics Platform"/>
            <consortium name="The Broad Institute Genome Sequencing Center for Infectious Disease"/>
            <person name="Wu L."/>
            <person name="Ma J."/>
        </authorList>
    </citation>
    <scope>NUCLEOTIDE SEQUENCE [LARGE SCALE GENOMIC DNA]</scope>
    <source>
        <strain evidence="3">NCAIM B.02333</strain>
    </source>
</reference>
<proteinExistence type="predicted"/>
<comment type="caution">
    <text evidence="2">The sequence shown here is derived from an EMBL/GenBank/DDBJ whole genome shotgun (WGS) entry which is preliminary data.</text>
</comment>
<evidence type="ECO:0000256" key="1">
    <source>
        <dbReference type="SAM" id="MobiDB-lite"/>
    </source>
</evidence>
<organism evidence="2 3">
    <name type="scientific">Aquipuribacter hungaricus</name>
    <dbReference type="NCBI Taxonomy" id="545624"/>
    <lineage>
        <taxon>Bacteria</taxon>
        <taxon>Bacillati</taxon>
        <taxon>Actinomycetota</taxon>
        <taxon>Actinomycetes</taxon>
        <taxon>Micrococcales</taxon>
        <taxon>Intrasporangiaceae</taxon>
        <taxon>Aquipuribacter</taxon>
    </lineage>
</organism>
<feature type="region of interest" description="Disordered" evidence="1">
    <location>
        <begin position="1"/>
        <end position="21"/>
    </location>
</feature>
<accession>A0ABV7WE53</accession>
<feature type="region of interest" description="Disordered" evidence="1">
    <location>
        <begin position="69"/>
        <end position="91"/>
    </location>
</feature>
<name>A0ABV7WE53_9MICO</name>
<dbReference type="Proteomes" id="UP001595685">
    <property type="component" value="Unassembled WGS sequence"/>
</dbReference>
<evidence type="ECO:0000313" key="3">
    <source>
        <dbReference type="Proteomes" id="UP001595685"/>
    </source>
</evidence>
<keyword evidence="3" id="KW-1185">Reference proteome</keyword>
<dbReference type="EMBL" id="JBHRWW010000001">
    <property type="protein sequence ID" value="MFC3687177.1"/>
    <property type="molecule type" value="Genomic_DNA"/>
</dbReference>
<evidence type="ECO:0000313" key="2">
    <source>
        <dbReference type="EMBL" id="MFC3687177.1"/>
    </source>
</evidence>
<protein>
    <submittedName>
        <fullName evidence="2">Uncharacterized protein</fullName>
    </submittedName>
</protein>